<dbReference type="EMBL" id="JAFFZN010000003">
    <property type="protein sequence ID" value="MBO8184720.1"/>
    <property type="molecule type" value="Genomic_DNA"/>
</dbReference>
<reference evidence="1 2" key="1">
    <citation type="submission" date="2021-02" db="EMBL/GenBank/DDBJ databases">
        <title>Streptomyces spirodelae sp. nov., isolated from duckweed.</title>
        <authorList>
            <person name="Saimee Y."/>
            <person name="Duangmal K."/>
        </authorList>
    </citation>
    <scope>NUCLEOTIDE SEQUENCE [LARGE SCALE GENOMIC DNA]</scope>
    <source>
        <strain evidence="1 2">DW4-2</strain>
    </source>
</reference>
<sequence length="70" mass="6988">MAEATPEEACDELKDALTAAGVKLPSLSVEVASYAGWSKPALIELGRCNVATARALAAALRSGAAGEGEG</sequence>
<keyword evidence="2" id="KW-1185">Reference proteome</keyword>
<protein>
    <recommendedName>
        <fullName evidence="3">XRE family transcriptional regulator</fullName>
    </recommendedName>
</protein>
<accession>A0ABS3WNP7</accession>
<organism evidence="1 2">
    <name type="scientific">Streptomyces spirodelae</name>
    <dbReference type="NCBI Taxonomy" id="2812904"/>
    <lineage>
        <taxon>Bacteria</taxon>
        <taxon>Bacillati</taxon>
        <taxon>Actinomycetota</taxon>
        <taxon>Actinomycetes</taxon>
        <taxon>Kitasatosporales</taxon>
        <taxon>Streptomycetaceae</taxon>
        <taxon>Streptomyces</taxon>
    </lineage>
</organism>
<name>A0ABS3WNP7_9ACTN</name>
<dbReference type="Proteomes" id="UP001518976">
    <property type="component" value="Unassembled WGS sequence"/>
</dbReference>
<evidence type="ECO:0008006" key="3">
    <source>
        <dbReference type="Google" id="ProtNLM"/>
    </source>
</evidence>
<evidence type="ECO:0000313" key="1">
    <source>
        <dbReference type="EMBL" id="MBO8184720.1"/>
    </source>
</evidence>
<proteinExistence type="predicted"/>
<comment type="caution">
    <text evidence="1">The sequence shown here is derived from an EMBL/GenBank/DDBJ whole genome shotgun (WGS) entry which is preliminary data.</text>
</comment>
<gene>
    <name evidence="1" type="ORF">JW592_04410</name>
</gene>
<evidence type="ECO:0000313" key="2">
    <source>
        <dbReference type="Proteomes" id="UP001518976"/>
    </source>
</evidence>